<feature type="transmembrane region" description="Helical" evidence="8">
    <location>
        <begin position="168"/>
        <end position="184"/>
    </location>
</feature>
<dbReference type="InterPro" id="IPR022764">
    <property type="entry name" value="Peptidase_S54_rhomboid_dom"/>
</dbReference>
<evidence type="ECO:0000313" key="11">
    <source>
        <dbReference type="Proteomes" id="UP000037558"/>
    </source>
</evidence>
<keyword evidence="3 8" id="KW-0812">Transmembrane</keyword>
<dbReference type="Gene3D" id="1.25.40.10">
    <property type="entry name" value="Tetratricopeptide repeat domain"/>
    <property type="match status" value="1"/>
</dbReference>
<comment type="similarity">
    <text evidence="2">Belongs to the peptidase S54 family.</text>
</comment>
<dbReference type="Pfam" id="PF01694">
    <property type="entry name" value="Rhomboid"/>
    <property type="match status" value="1"/>
</dbReference>
<sequence length="502" mass="56863">MYWQTIRKLIHEKKYSVLSVAENLSEIWLESKKEAQIVRVVRHTFNWANEMEHDANQVYYVADTYRKRSMKRNLRLVNIYISDHEPVNDWTDVIGAKKADHIQVQTFLLSTAERESYEDLYRQLQLSLFIPETDELDSDIRALQMEVVDGINEEREKEKNLFNYSKPFFSYLFLAIQIVMYLVLELNGGSQDNNTLLKYGAKFTPYILAGEWWRLVTPIFLHIGFLHLLMNSFALYSIGPLVERIYGRARFVFIYLLAGITGVLGSMVFSTSLSAGASGAIFGLFGALLYLGVQHKALFFRTMGVNVIGIIVINLIYGFSVSGIDNAGHIGGMLGGFLAAAIVALPKDRNKVLQIGAFVVTALLVGGSLVYSYSDQNLVKNEDMAFQSTQQYVSENKYEEALKIVKPYEDRHIKSGKMMTALGVIEFQKGNMDASRDDLEKAIKYDPSFAHPYYVLGVIYANEGDLTKATEFVQKAVDLNPDAQGYQELLDRLKQEVPQGNS</sequence>
<feature type="repeat" description="TPR" evidence="7">
    <location>
        <begin position="450"/>
        <end position="483"/>
    </location>
</feature>
<dbReference type="Proteomes" id="UP000037558">
    <property type="component" value="Unassembled WGS sequence"/>
</dbReference>
<evidence type="ECO:0000256" key="1">
    <source>
        <dbReference type="ARBA" id="ARBA00004141"/>
    </source>
</evidence>
<dbReference type="Gene3D" id="1.20.1540.10">
    <property type="entry name" value="Rhomboid-like"/>
    <property type="match status" value="1"/>
</dbReference>
<dbReference type="InterPro" id="IPR019734">
    <property type="entry name" value="TPR_rpt"/>
</dbReference>
<dbReference type="Pfam" id="PF13414">
    <property type="entry name" value="TPR_11"/>
    <property type="match status" value="1"/>
</dbReference>
<dbReference type="InterPro" id="IPR050925">
    <property type="entry name" value="Rhomboid_protease_S54"/>
</dbReference>
<proteinExistence type="inferred from homology"/>
<evidence type="ECO:0000256" key="2">
    <source>
        <dbReference type="ARBA" id="ARBA00009045"/>
    </source>
</evidence>
<feature type="repeat" description="TPR" evidence="7">
    <location>
        <begin position="416"/>
        <end position="449"/>
    </location>
</feature>
<evidence type="ECO:0000313" key="10">
    <source>
        <dbReference type="EMBL" id="KOO43923.1"/>
    </source>
</evidence>
<organism evidence="10 11">
    <name type="scientific">Priestia koreensis</name>
    <dbReference type="NCBI Taxonomy" id="284581"/>
    <lineage>
        <taxon>Bacteria</taxon>
        <taxon>Bacillati</taxon>
        <taxon>Bacillota</taxon>
        <taxon>Bacilli</taxon>
        <taxon>Bacillales</taxon>
        <taxon>Bacillaceae</taxon>
        <taxon>Priestia</taxon>
    </lineage>
</organism>
<gene>
    <name evidence="10" type="ORF">AMD01_14435</name>
</gene>
<feature type="transmembrane region" description="Helical" evidence="8">
    <location>
        <begin position="352"/>
        <end position="373"/>
    </location>
</feature>
<dbReference type="EMBL" id="LILC01000019">
    <property type="protein sequence ID" value="KOO43923.1"/>
    <property type="molecule type" value="Genomic_DNA"/>
</dbReference>
<dbReference type="AlphaFoldDB" id="A0A0M0KZU4"/>
<evidence type="ECO:0000256" key="6">
    <source>
        <dbReference type="ARBA" id="ARBA00023136"/>
    </source>
</evidence>
<comment type="caution">
    <text evidence="10">The sequence shown here is derived from an EMBL/GenBank/DDBJ whole genome shotgun (WGS) entry which is preliminary data.</text>
</comment>
<dbReference type="PATRIC" id="fig|284581.3.peg.3954"/>
<keyword evidence="7" id="KW-0802">TPR repeat</keyword>
<comment type="subcellular location">
    <subcellularLocation>
        <location evidence="1">Membrane</location>
        <topology evidence="1">Multi-pass membrane protein</topology>
    </subcellularLocation>
</comment>
<feature type="transmembrane region" description="Helical" evidence="8">
    <location>
        <begin position="251"/>
        <end position="269"/>
    </location>
</feature>
<dbReference type="GO" id="GO:0016020">
    <property type="term" value="C:membrane"/>
    <property type="evidence" value="ECO:0007669"/>
    <property type="project" value="UniProtKB-SubCell"/>
</dbReference>
<dbReference type="SUPFAM" id="SSF48452">
    <property type="entry name" value="TPR-like"/>
    <property type="match status" value="1"/>
</dbReference>
<protein>
    <recommendedName>
        <fullName evidence="9">Peptidase S54 rhomboid domain-containing protein</fullName>
    </recommendedName>
</protein>
<dbReference type="SMART" id="SM00028">
    <property type="entry name" value="TPR"/>
    <property type="match status" value="2"/>
</dbReference>
<evidence type="ECO:0000259" key="9">
    <source>
        <dbReference type="Pfam" id="PF01694"/>
    </source>
</evidence>
<evidence type="ECO:0000256" key="5">
    <source>
        <dbReference type="ARBA" id="ARBA00022989"/>
    </source>
</evidence>
<evidence type="ECO:0000256" key="7">
    <source>
        <dbReference type="PROSITE-ProRule" id="PRU00339"/>
    </source>
</evidence>
<keyword evidence="4" id="KW-0378">Hydrolase</keyword>
<dbReference type="PANTHER" id="PTHR43731">
    <property type="entry name" value="RHOMBOID PROTEASE"/>
    <property type="match status" value="1"/>
</dbReference>
<dbReference type="PROSITE" id="PS50005">
    <property type="entry name" value="TPR"/>
    <property type="match status" value="2"/>
</dbReference>
<accession>A0A0M0KZU4</accession>
<dbReference type="InterPro" id="IPR011990">
    <property type="entry name" value="TPR-like_helical_dom_sf"/>
</dbReference>
<feature type="transmembrane region" description="Helical" evidence="8">
    <location>
        <begin position="326"/>
        <end position="345"/>
    </location>
</feature>
<feature type="transmembrane region" description="Helical" evidence="8">
    <location>
        <begin position="219"/>
        <end position="239"/>
    </location>
</feature>
<dbReference type="InterPro" id="IPR035952">
    <property type="entry name" value="Rhomboid-like_sf"/>
</dbReference>
<dbReference type="GO" id="GO:0004252">
    <property type="term" value="F:serine-type endopeptidase activity"/>
    <property type="evidence" value="ECO:0007669"/>
    <property type="project" value="InterPro"/>
</dbReference>
<feature type="transmembrane region" description="Helical" evidence="8">
    <location>
        <begin position="298"/>
        <end position="320"/>
    </location>
</feature>
<feature type="transmembrane region" description="Helical" evidence="8">
    <location>
        <begin position="275"/>
        <end position="291"/>
    </location>
</feature>
<dbReference type="SUPFAM" id="SSF144091">
    <property type="entry name" value="Rhomboid-like"/>
    <property type="match status" value="1"/>
</dbReference>
<evidence type="ECO:0000256" key="3">
    <source>
        <dbReference type="ARBA" id="ARBA00022692"/>
    </source>
</evidence>
<dbReference type="PANTHER" id="PTHR43731:SF14">
    <property type="entry name" value="PRESENILIN-ASSOCIATED RHOMBOID-LIKE PROTEIN, MITOCHONDRIAL"/>
    <property type="match status" value="1"/>
</dbReference>
<keyword evidence="11" id="KW-1185">Reference proteome</keyword>
<evidence type="ECO:0000256" key="4">
    <source>
        <dbReference type="ARBA" id="ARBA00022801"/>
    </source>
</evidence>
<evidence type="ECO:0000256" key="8">
    <source>
        <dbReference type="SAM" id="Phobius"/>
    </source>
</evidence>
<reference evidence="11" key="1">
    <citation type="submission" date="2015-08" db="EMBL/GenBank/DDBJ databases">
        <title>Fjat-14210 dsm16467.</title>
        <authorList>
            <person name="Liu B."/>
            <person name="Wang J."/>
            <person name="Zhu Y."/>
            <person name="Liu G."/>
            <person name="Chen Q."/>
            <person name="Chen Z."/>
            <person name="Lan J."/>
            <person name="Che J."/>
            <person name="Ge C."/>
            <person name="Shi H."/>
            <person name="Pan Z."/>
            <person name="Liu X."/>
        </authorList>
    </citation>
    <scope>NUCLEOTIDE SEQUENCE [LARGE SCALE GENOMIC DNA]</scope>
    <source>
        <strain evidence="11">DSM 16467</strain>
    </source>
</reference>
<dbReference type="PROSITE" id="PS50293">
    <property type="entry name" value="TPR_REGION"/>
    <property type="match status" value="1"/>
</dbReference>
<name>A0A0M0KZU4_9BACI</name>
<keyword evidence="6 8" id="KW-0472">Membrane</keyword>
<dbReference type="STRING" id="284581.AMD01_14435"/>
<feature type="domain" description="Peptidase S54 rhomboid" evidence="9">
    <location>
        <begin position="210"/>
        <end position="343"/>
    </location>
</feature>
<keyword evidence="5 8" id="KW-1133">Transmembrane helix</keyword>